<organism evidence="1 2">
    <name type="scientific">Methanobacterium subterraneum</name>
    <dbReference type="NCBI Taxonomy" id="59277"/>
    <lineage>
        <taxon>Archaea</taxon>
        <taxon>Methanobacteriati</taxon>
        <taxon>Methanobacteriota</taxon>
        <taxon>Methanomada group</taxon>
        <taxon>Methanobacteria</taxon>
        <taxon>Methanobacteriales</taxon>
        <taxon>Methanobacteriaceae</taxon>
        <taxon>Methanobacterium</taxon>
    </lineage>
</organism>
<evidence type="ECO:0000313" key="1">
    <source>
        <dbReference type="EMBL" id="HII84238.1"/>
    </source>
</evidence>
<accession>A0A7J4TIH3</accession>
<dbReference type="AlphaFoldDB" id="A0A7J4TIH3"/>
<comment type="caution">
    <text evidence="1">The sequence shown here is derived from an EMBL/GenBank/DDBJ whole genome shotgun (WGS) entry which is preliminary data.</text>
</comment>
<name>A0A7J4TIH3_9EURY</name>
<gene>
    <name evidence="1" type="ORF">HA271_05250</name>
</gene>
<proteinExistence type="predicted"/>
<evidence type="ECO:0000313" key="2">
    <source>
        <dbReference type="Proteomes" id="UP000586031"/>
    </source>
</evidence>
<protein>
    <submittedName>
        <fullName evidence="1">Uncharacterized protein</fullName>
    </submittedName>
</protein>
<dbReference type="Proteomes" id="UP000586031">
    <property type="component" value="Unassembled WGS sequence"/>
</dbReference>
<dbReference type="EMBL" id="DUHE01000153">
    <property type="protein sequence ID" value="HII84238.1"/>
    <property type="molecule type" value="Genomic_DNA"/>
</dbReference>
<sequence length="108" mass="12855">MVDIINTTGSHHFPQRKNKFKKMVGKICSREESHKSSKDSKELILLTPSIKMNESTNDLSKNPKRWEKFQKQYQHEFDEKIKLMDEIRDRKKDNDAIHSLFSLQDSDF</sequence>
<reference evidence="2" key="1">
    <citation type="journal article" date="2020" name="bioRxiv">
        <title>A rank-normalized archaeal taxonomy based on genome phylogeny resolves widespread incomplete and uneven classifications.</title>
        <authorList>
            <person name="Rinke C."/>
            <person name="Chuvochina M."/>
            <person name="Mussig A.J."/>
            <person name="Chaumeil P.-A."/>
            <person name="Waite D.W."/>
            <person name="Whitman W.B."/>
            <person name="Parks D.H."/>
            <person name="Hugenholtz P."/>
        </authorList>
    </citation>
    <scope>NUCLEOTIDE SEQUENCE [LARGE SCALE GENOMIC DNA]</scope>
</reference>